<accession>A0ABY5VDM8</accession>
<gene>
    <name evidence="1" type="ORF">NQ502_11795</name>
</gene>
<sequence length="58" mass="5983">MKDFLGEYGLIIVAAIIILLFAAAATPVGEYILGAVKATITNFIEKSGVTGVTVPPGF</sequence>
<name>A0ABY5VDM8_9FIRM</name>
<dbReference type="Proteomes" id="UP001060164">
    <property type="component" value="Chromosome"/>
</dbReference>
<keyword evidence="2" id="KW-1185">Reference proteome</keyword>
<evidence type="ECO:0000313" key="1">
    <source>
        <dbReference type="EMBL" id="UWP58073.1"/>
    </source>
</evidence>
<protein>
    <submittedName>
        <fullName evidence="1">Uncharacterized protein</fullName>
    </submittedName>
</protein>
<organism evidence="1 2">
    <name type="scientific">Ruminococcus gauvreauii</name>
    <dbReference type="NCBI Taxonomy" id="438033"/>
    <lineage>
        <taxon>Bacteria</taxon>
        <taxon>Bacillati</taxon>
        <taxon>Bacillota</taxon>
        <taxon>Clostridia</taxon>
        <taxon>Eubacteriales</taxon>
        <taxon>Oscillospiraceae</taxon>
        <taxon>Ruminococcus</taxon>
    </lineage>
</organism>
<proteinExistence type="predicted"/>
<dbReference type="EMBL" id="CP102290">
    <property type="protein sequence ID" value="UWP58073.1"/>
    <property type="molecule type" value="Genomic_DNA"/>
</dbReference>
<dbReference type="RefSeq" id="WP_156887906.1">
    <property type="nucleotide sequence ID" value="NZ_CABLBR010000012.1"/>
</dbReference>
<reference evidence="1" key="1">
    <citation type="journal article" date="2022" name="Cell">
        <title>Design, construction, and in vivo augmentation of a complex gut microbiome.</title>
        <authorList>
            <person name="Cheng A.G."/>
            <person name="Ho P.Y."/>
            <person name="Aranda-Diaz A."/>
            <person name="Jain S."/>
            <person name="Yu F.B."/>
            <person name="Meng X."/>
            <person name="Wang M."/>
            <person name="Iakiviak M."/>
            <person name="Nagashima K."/>
            <person name="Zhao A."/>
            <person name="Murugkar P."/>
            <person name="Patil A."/>
            <person name="Atabakhsh K."/>
            <person name="Weakley A."/>
            <person name="Yan J."/>
            <person name="Brumbaugh A.R."/>
            <person name="Higginbottom S."/>
            <person name="Dimas A."/>
            <person name="Shiver A.L."/>
            <person name="Deutschbauer A."/>
            <person name="Neff N."/>
            <person name="Sonnenburg J.L."/>
            <person name="Huang K.C."/>
            <person name="Fischbach M.A."/>
        </authorList>
    </citation>
    <scope>NUCLEOTIDE SEQUENCE</scope>
    <source>
        <strain evidence="1">DSM 19829</strain>
    </source>
</reference>
<evidence type="ECO:0000313" key="2">
    <source>
        <dbReference type="Proteomes" id="UP001060164"/>
    </source>
</evidence>